<proteinExistence type="predicted"/>
<dbReference type="Proteomes" id="UP000321484">
    <property type="component" value="Unassembled WGS sequence"/>
</dbReference>
<feature type="transmembrane region" description="Helical" evidence="8">
    <location>
        <begin position="240"/>
        <end position="264"/>
    </location>
</feature>
<dbReference type="SMART" id="SM00382">
    <property type="entry name" value="AAA"/>
    <property type="match status" value="1"/>
</dbReference>
<accession>A0A511YTK1</accession>
<dbReference type="InterPro" id="IPR003439">
    <property type="entry name" value="ABC_transporter-like_ATP-bd"/>
</dbReference>
<dbReference type="OrthoDB" id="3237158at2"/>
<dbReference type="InterPro" id="IPR039421">
    <property type="entry name" value="Type_1_exporter"/>
</dbReference>
<feature type="transmembrane region" description="Helical" evidence="8">
    <location>
        <begin position="52"/>
        <end position="72"/>
    </location>
</feature>
<dbReference type="PROSITE" id="PS50893">
    <property type="entry name" value="ABC_TRANSPORTER_2"/>
    <property type="match status" value="1"/>
</dbReference>
<comment type="caution">
    <text evidence="11">The sequence shown here is derived from an EMBL/GenBank/DDBJ whole genome shotgun (WGS) entry which is preliminary data.</text>
</comment>
<feature type="transmembrane region" description="Helical" evidence="8">
    <location>
        <begin position="276"/>
        <end position="301"/>
    </location>
</feature>
<dbReference type="AlphaFoldDB" id="A0A511YTK1"/>
<protein>
    <submittedName>
        <fullName evidence="11">Thiol reductant ABC exporter subunit CydC</fullName>
    </submittedName>
</protein>
<keyword evidence="5 8" id="KW-1133">Transmembrane helix</keyword>
<feature type="region of interest" description="Disordered" evidence="7">
    <location>
        <begin position="322"/>
        <end position="344"/>
    </location>
</feature>
<dbReference type="InterPro" id="IPR014223">
    <property type="entry name" value="ABC_CydC/D"/>
</dbReference>
<name>A0A511YTK1_9CELL</name>
<evidence type="ECO:0000256" key="5">
    <source>
        <dbReference type="ARBA" id="ARBA00022989"/>
    </source>
</evidence>
<dbReference type="SUPFAM" id="SSF90123">
    <property type="entry name" value="ABC transporter transmembrane region"/>
    <property type="match status" value="1"/>
</dbReference>
<dbReference type="InterPro" id="IPR036640">
    <property type="entry name" value="ABC1_TM_sf"/>
</dbReference>
<dbReference type="GO" id="GO:0140359">
    <property type="term" value="F:ABC-type transporter activity"/>
    <property type="evidence" value="ECO:0007669"/>
    <property type="project" value="InterPro"/>
</dbReference>
<evidence type="ECO:0000256" key="2">
    <source>
        <dbReference type="ARBA" id="ARBA00022692"/>
    </source>
</evidence>
<dbReference type="Gene3D" id="3.40.50.300">
    <property type="entry name" value="P-loop containing nucleotide triphosphate hydrolases"/>
    <property type="match status" value="1"/>
</dbReference>
<comment type="subcellular location">
    <subcellularLocation>
        <location evidence="1">Cell membrane</location>
        <topology evidence="1">Multi-pass membrane protein</topology>
    </subcellularLocation>
</comment>
<dbReference type="GO" id="GO:0005886">
    <property type="term" value="C:plasma membrane"/>
    <property type="evidence" value="ECO:0007669"/>
    <property type="project" value="UniProtKB-SubCell"/>
</dbReference>
<dbReference type="GO" id="GO:0045454">
    <property type="term" value="P:cell redox homeostasis"/>
    <property type="evidence" value="ECO:0007669"/>
    <property type="project" value="InterPro"/>
</dbReference>
<keyword evidence="4" id="KW-0067">ATP-binding</keyword>
<dbReference type="NCBIfam" id="TIGR02868">
    <property type="entry name" value="CydC"/>
    <property type="match status" value="1"/>
</dbReference>
<dbReference type="PANTHER" id="PTHR24221">
    <property type="entry name" value="ATP-BINDING CASSETTE SUB-FAMILY B"/>
    <property type="match status" value="1"/>
</dbReference>
<evidence type="ECO:0000313" key="11">
    <source>
        <dbReference type="EMBL" id="GEN78496.1"/>
    </source>
</evidence>
<evidence type="ECO:0000256" key="7">
    <source>
        <dbReference type="SAM" id="MobiDB-lite"/>
    </source>
</evidence>
<evidence type="ECO:0000256" key="1">
    <source>
        <dbReference type="ARBA" id="ARBA00004651"/>
    </source>
</evidence>
<dbReference type="PROSITE" id="PS50929">
    <property type="entry name" value="ABC_TM1F"/>
    <property type="match status" value="1"/>
</dbReference>
<evidence type="ECO:0000256" key="3">
    <source>
        <dbReference type="ARBA" id="ARBA00022741"/>
    </source>
</evidence>
<dbReference type="InterPro" id="IPR027417">
    <property type="entry name" value="P-loop_NTPase"/>
</dbReference>
<dbReference type="Gene3D" id="1.20.1560.10">
    <property type="entry name" value="ABC transporter type 1, transmembrane domain"/>
    <property type="match status" value="1"/>
</dbReference>
<keyword evidence="12" id="KW-1185">Reference proteome</keyword>
<dbReference type="Pfam" id="PF00664">
    <property type="entry name" value="ABC_membrane"/>
    <property type="match status" value="1"/>
</dbReference>
<feature type="domain" description="ABC transporter" evidence="9">
    <location>
        <begin position="347"/>
        <end position="582"/>
    </location>
</feature>
<dbReference type="InterPro" id="IPR011527">
    <property type="entry name" value="ABC1_TM_dom"/>
</dbReference>
<organism evidence="11 12">
    <name type="scientific">Actinotalea fermentans</name>
    <dbReference type="NCBI Taxonomy" id="43671"/>
    <lineage>
        <taxon>Bacteria</taxon>
        <taxon>Bacillati</taxon>
        <taxon>Actinomycetota</taxon>
        <taxon>Actinomycetes</taxon>
        <taxon>Micrococcales</taxon>
        <taxon>Cellulomonadaceae</taxon>
        <taxon>Actinotalea</taxon>
    </lineage>
</organism>
<keyword evidence="3" id="KW-0547">Nucleotide-binding</keyword>
<keyword evidence="2 8" id="KW-0812">Transmembrane</keyword>
<gene>
    <name evidence="11" type="ORF">AFE02nite_02300</name>
</gene>
<dbReference type="SUPFAM" id="SSF52540">
    <property type="entry name" value="P-loop containing nucleoside triphosphate hydrolases"/>
    <property type="match status" value="1"/>
</dbReference>
<evidence type="ECO:0000256" key="6">
    <source>
        <dbReference type="ARBA" id="ARBA00023136"/>
    </source>
</evidence>
<dbReference type="EMBL" id="BJYK01000001">
    <property type="protein sequence ID" value="GEN78496.1"/>
    <property type="molecule type" value="Genomic_DNA"/>
</dbReference>
<evidence type="ECO:0000313" key="12">
    <source>
        <dbReference type="Proteomes" id="UP000321484"/>
    </source>
</evidence>
<dbReference type="PROSITE" id="PS00211">
    <property type="entry name" value="ABC_TRANSPORTER_1"/>
    <property type="match status" value="1"/>
</dbReference>
<feature type="domain" description="ABC transmembrane type-1" evidence="10">
    <location>
        <begin position="19"/>
        <end position="302"/>
    </location>
</feature>
<evidence type="ECO:0000256" key="8">
    <source>
        <dbReference type="SAM" id="Phobius"/>
    </source>
</evidence>
<dbReference type="GO" id="GO:0034775">
    <property type="term" value="P:glutathione transmembrane transport"/>
    <property type="evidence" value="ECO:0007669"/>
    <property type="project" value="InterPro"/>
</dbReference>
<evidence type="ECO:0000256" key="4">
    <source>
        <dbReference type="ARBA" id="ARBA00022840"/>
    </source>
</evidence>
<dbReference type="Pfam" id="PF00005">
    <property type="entry name" value="ABC_tran"/>
    <property type="match status" value="1"/>
</dbReference>
<evidence type="ECO:0000259" key="10">
    <source>
        <dbReference type="PROSITE" id="PS50929"/>
    </source>
</evidence>
<sequence>MSDLWRAVRLLGVSRRRVVLAILTGSAGLGSAVGLAAVSAWLIARASQMPPVMYLTVATVAVRALGVSRGVLRYLERLASHDVALRGMATLRERLYARLADADPRRLLSLRRGDLLARVGADVDAVGDVVVRGFLPIAVAAVVSLGSAVLVGAFLPVAGLALAACLVVAGIVGPWWATRAARTAEVRSLQARADLSAGVLTVLDGAAELAVAGRLPRALGHVRDADARLAAATDAAARPAALAAAAQPFATGLAVLAALALGIPATTAGGLAPVELAVVVLTPLAAFEAVGMVPMAAVSLLRSREAARRVLELLDAPASVTAADDSVRDDAPDAAGPESSGAGEGRLVARGLSCGWPGRAPVVAGLDLEVGPGRSVAVVGPSGVGKTTLLVTLAGLLPPVAGTVRADGRDPASLDREDAARRVAFLAEDAHVFDTSVLENLRVARGDVTPEQAADALAAVGLQGWLDGLPHGLDTVLGADAARVSGGERRRLLLARALLSPTRVLLLDEPTEHVDAGADELLAALLDGSLAGGRGVVVVTHRLGGLEAADEVILLDEAGTVRARGRHETLAASGAYPAEEWR</sequence>
<dbReference type="InterPro" id="IPR017871">
    <property type="entry name" value="ABC_transporter-like_CS"/>
</dbReference>
<reference evidence="11 12" key="1">
    <citation type="submission" date="2019-07" db="EMBL/GenBank/DDBJ databases">
        <title>Whole genome shotgun sequence of Actinotalea fermentans NBRC 105374.</title>
        <authorList>
            <person name="Hosoyama A."/>
            <person name="Uohara A."/>
            <person name="Ohji S."/>
            <person name="Ichikawa N."/>
        </authorList>
    </citation>
    <scope>NUCLEOTIDE SEQUENCE [LARGE SCALE GENOMIC DNA]</scope>
    <source>
        <strain evidence="11 12">NBRC 105374</strain>
    </source>
</reference>
<dbReference type="PANTHER" id="PTHR24221:SF654">
    <property type="entry name" value="ATP-BINDING CASSETTE SUB-FAMILY B MEMBER 6"/>
    <property type="match status" value="1"/>
</dbReference>
<feature type="transmembrane region" description="Helical" evidence="8">
    <location>
        <begin position="160"/>
        <end position="177"/>
    </location>
</feature>
<dbReference type="GO" id="GO:0016887">
    <property type="term" value="F:ATP hydrolysis activity"/>
    <property type="evidence" value="ECO:0007669"/>
    <property type="project" value="InterPro"/>
</dbReference>
<dbReference type="GO" id="GO:0034040">
    <property type="term" value="F:ATPase-coupled lipid transmembrane transporter activity"/>
    <property type="evidence" value="ECO:0007669"/>
    <property type="project" value="TreeGrafter"/>
</dbReference>
<keyword evidence="6 8" id="KW-0472">Membrane</keyword>
<evidence type="ECO:0000259" key="9">
    <source>
        <dbReference type="PROSITE" id="PS50893"/>
    </source>
</evidence>
<dbReference type="InterPro" id="IPR003593">
    <property type="entry name" value="AAA+_ATPase"/>
</dbReference>
<feature type="transmembrane region" description="Helical" evidence="8">
    <location>
        <begin position="134"/>
        <end position="154"/>
    </location>
</feature>
<dbReference type="GO" id="GO:0005524">
    <property type="term" value="F:ATP binding"/>
    <property type="evidence" value="ECO:0007669"/>
    <property type="project" value="UniProtKB-KW"/>
</dbReference>
<dbReference type="RefSeq" id="WP_146818940.1">
    <property type="nucleotide sequence ID" value="NZ_BJYK01000001.1"/>
</dbReference>